<feature type="transmembrane region" description="Helical" evidence="1">
    <location>
        <begin position="7"/>
        <end position="25"/>
    </location>
</feature>
<sequence length="114" mass="12976">MKLAIEMFSIVIVVTIACIVFSSYISTENQNVKARDFYNVAVNRIEDSNCNAQVIKQCKEEAGEKGYMLVTEDNSLSENEPSCYVSMEYNITFPIYQMFGENKSKKVVIEGYAR</sequence>
<keyword evidence="1" id="KW-0472">Membrane</keyword>
<name>A0ABT2M1S8_9FIRM</name>
<organism evidence="2 3">
    <name type="scientific">Eubacterium album</name>
    <dbReference type="NCBI Taxonomy" id="2978477"/>
    <lineage>
        <taxon>Bacteria</taxon>
        <taxon>Bacillati</taxon>
        <taxon>Bacillota</taxon>
        <taxon>Clostridia</taxon>
        <taxon>Eubacteriales</taxon>
        <taxon>Eubacteriaceae</taxon>
        <taxon>Eubacterium</taxon>
    </lineage>
</organism>
<keyword evidence="1" id="KW-0812">Transmembrane</keyword>
<dbReference type="PROSITE" id="PS51257">
    <property type="entry name" value="PROKAR_LIPOPROTEIN"/>
    <property type="match status" value="1"/>
</dbReference>
<evidence type="ECO:0000313" key="3">
    <source>
        <dbReference type="Proteomes" id="UP001431199"/>
    </source>
</evidence>
<dbReference type="RefSeq" id="WP_260978460.1">
    <property type="nucleotide sequence ID" value="NZ_JAODBU010000004.1"/>
</dbReference>
<keyword evidence="1" id="KW-1133">Transmembrane helix</keyword>
<accession>A0ABT2M1S8</accession>
<comment type="caution">
    <text evidence="2">The sequence shown here is derived from an EMBL/GenBank/DDBJ whole genome shotgun (WGS) entry which is preliminary data.</text>
</comment>
<keyword evidence="3" id="KW-1185">Reference proteome</keyword>
<dbReference type="EMBL" id="JAODBU010000004">
    <property type="protein sequence ID" value="MCT7398377.1"/>
    <property type="molecule type" value="Genomic_DNA"/>
</dbReference>
<dbReference type="Proteomes" id="UP001431199">
    <property type="component" value="Unassembled WGS sequence"/>
</dbReference>
<evidence type="ECO:0000256" key="1">
    <source>
        <dbReference type="SAM" id="Phobius"/>
    </source>
</evidence>
<protein>
    <submittedName>
        <fullName evidence="2">Uncharacterized protein</fullName>
    </submittedName>
</protein>
<proteinExistence type="predicted"/>
<gene>
    <name evidence="2" type="ORF">N5B56_04635</name>
</gene>
<reference evidence="2" key="1">
    <citation type="submission" date="2022-09" db="EMBL/GenBank/DDBJ databases">
        <title>Eubacterium sp. LFL-14 isolated from human feces.</title>
        <authorList>
            <person name="Liu F."/>
        </authorList>
    </citation>
    <scope>NUCLEOTIDE SEQUENCE</scope>
    <source>
        <strain evidence="2">LFL-14</strain>
    </source>
</reference>
<evidence type="ECO:0000313" key="2">
    <source>
        <dbReference type="EMBL" id="MCT7398377.1"/>
    </source>
</evidence>